<dbReference type="Proteomes" id="UP000230282">
    <property type="component" value="Unassembled WGS sequence"/>
</dbReference>
<evidence type="ECO:0000256" key="3">
    <source>
        <dbReference type="ARBA" id="ARBA00022004"/>
    </source>
</evidence>
<dbReference type="NCBIfam" id="NF003587">
    <property type="entry name" value="PRK05253.1"/>
    <property type="match status" value="1"/>
</dbReference>
<dbReference type="GO" id="GO:0005524">
    <property type="term" value="F:ATP binding"/>
    <property type="evidence" value="ECO:0007669"/>
    <property type="project" value="UniProtKB-KW"/>
</dbReference>
<keyword evidence="6" id="KW-0547">Nucleotide-binding</keyword>
<dbReference type="EC" id="2.7.7.4" evidence="2"/>
<gene>
    <name evidence="11" type="ORF">CVP04_00280</name>
</gene>
<evidence type="ECO:0000256" key="6">
    <source>
        <dbReference type="ARBA" id="ARBA00022741"/>
    </source>
</evidence>
<organism evidence="11 12">
    <name type="scientific">Caviibacterium pharyngocola</name>
    <dbReference type="NCBI Taxonomy" id="28159"/>
    <lineage>
        <taxon>Bacteria</taxon>
        <taxon>Pseudomonadati</taxon>
        <taxon>Pseudomonadota</taxon>
        <taxon>Gammaproteobacteria</taxon>
        <taxon>Pasteurellales</taxon>
        <taxon>Pasteurellaceae</taxon>
        <taxon>Caviibacterium</taxon>
    </lineage>
</organism>
<dbReference type="PIRSF" id="PIRSF002936">
    <property type="entry name" value="CysDAde_trans"/>
    <property type="match status" value="1"/>
</dbReference>
<keyword evidence="7" id="KW-0067">ATP-binding</keyword>
<evidence type="ECO:0000256" key="9">
    <source>
        <dbReference type="ARBA" id="ARBA00031812"/>
    </source>
</evidence>
<reference evidence="11 12" key="1">
    <citation type="submission" date="2017-11" db="EMBL/GenBank/DDBJ databases">
        <title>Reclassification of Bisgaard taxon 5 as Caviibacterium pharyngocola gen. nov., sp. nov.</title>
        <authorList>
            <person name="Christensen H."/>
        </authorList>
    </citation>
    <scope>NUCLEOTIDE SEQUENCE [LARGE SCALE GENOMIC DNA]</scope>
    <source>
        <strain evidence="11 12">7_3</strain>
    </source>
</reference>
<proteinExistence type="inferred from homology"/>
<keyword evidence="4 11" id="KW-0808">Transferase</keyword>
<dbReference type="RefSeq" id="WP_100295535.1">
    <property type="nucleotide sequence ID" value="NZ_PHGZ01000001.1"/>
</dbReference>
<dbReference type="NCBIfam" id="NF009214">
    <property type="entry name" value="PRK12563.1"/>
    <property type="match status" value="1"/>
</dbReference>
<evidence type="ECO:0000313" key="11">
    <source>
        <dbReference type="EMBL" id="PJG84186.1"/>
    </source>
</evidence>
<dbReference type="GO" id="GO:0004781">
    <property type="term" value="F:sulfate adenylyltransferase (ATP) activity"/>
    <property type="evidence" value="ECO:0007669"/>
    <property type="project" value="UniProtKB-EC"/>
</dbReference>
<sequence length="308" mass="34898">MTEQTQIQNGHLDWLEAESIHIIREVVAECENPALLFSGGKDSVVLLALARKAFQLGNREVKLPFPLVHIDTGHNYPEVIQFRDEQVAKLNARLVVGHVEDSIARGTVVLRKETDSRNAAQAVTLLETIAENGFDALMGGARRDEEKARAKERIFSFRDEFGQWDPKAQRPELWSLYNAKLHKGENMRVFPISNWTELDIWQYIARENLELPPIYYTHKREVVRRKGLLVPVTPLTPKAPHEQSEIVDVRFRTVGDISCTCPVASTAANALEIIQETALADISERSATRLDDQASEAAMEKRKKEGYF</sequence>
<evidence type="ECO:0000313" key="12">
    <source>
        <dbReference type="Proteomes" id="UP000230282"/>
    </source>
</evidence>
<keyword evidence="5 11" id="KW-0548">Nucleotidyltransferase</keyword>
<dbReference type="GO" id="GO:0000103">
    <property type="term" value="P:sulfate assimilation"/>
    <property type="evidence" value="ECO:0007669"/>
    <property type="project" value="InterPro"/>
</dbReference>
<dbReference type="PANTHER" id="PTHR43196:SF1">
    <property type="entry name" value="SULFATE ADENYLYLTRANSFERASE SUBUNIT 2"/>
    <property type="match status" value="1"/>
</dbReference>
<dbReference type="OrthoDB" id="9772604at2"/>
<evidence type="ECO:0000256" key="1">
    <source>
        <dbReference type="ARBA" id="ARBA00008885"/>
    </source>
</evidence>
<evidence type="ECO:0000256" key="8">
    <source>
        <dbReference type="ARBA" id="ARBA00030256"/>
    </source>
</evidence>
<dbReference type="InterPro" id="IPR050128">
    <property type="entry name" value="Sulfate_adenylyltrnsfr_sub2"/>
</dbReference>
<evidence type="ECO:0000259" key="10">
    <source>
        <dbReference type="Pfam" id="PF01507"/>
    </source>
</evidence>
<evidence type="ECO:0000256" key="7">
    <source>
        <dbReference type="ARBA" id="ARBA00022840"/>
    </source>
</evidence>
<dbReference type="InterPro" id="IPR014729">
    <property type="entry name" value="Rossmann-like_a/b/a_fold"/>
</dbReference>
<evidence type="ECO:0000256" key="5">
    <source>
        <dbReference type="ARBA" id="ARBA00022695"/>
    </source>
</evidence>
<evidence type="ECO:0000256" key="4">
    <source>
        <dbReference type="ARBA" id="ARBA00022679"/>
    </source>
</evidence>
<dbReference type="Pfam" id="PF01507">
    <property type="entry name" value="PAPS_reduct"/>
    <property type="match status" value="1"/>
</dbReference>
<name>A0A2M8RZ80_9PAST</name>
<accession>A0A2M8RZ80</accession>
<comment type="caution">
    <text evidence="11">The sequence shown here is derived from an EMBL/GenBank/DDBJ whole genome shotgun (WGS) entry which is preliminary data.</text>
</comment>
<protein>
    <recommendedName>
        <fullName evidence="3">Sulfate adenylyltransferase subunit 2</fullName>
        <ecNumber evidence="2">2.7.7.4</ecNumber>
    </recommendedName>
    <alternativeName>
        <fullName evidence="8">ATP-sulfurylase small subunit</fullName>
    </alternativeName>
    <alternativeName>
        <fullName evidence="9">Sulfate adenylate transferase</fullName>
    </alternativeName>
</protein>
<dbReference type="InterPro" id="IPR011784">
    <property type="entry name" value="SO4_adenylTrfase_ssu"/>
</dbReference>
<dbReference type="AlphaFoldDB" id="A0A2M8RZ80"/>
<dbReference type="Gene3D" id="3.40.50.620">
    <property type="entry name" value="HUPs"/>
    <property type="match status" value="1"/>
</dbReference>
<comment type="similarity">
    <text evidence="1">Belongs to the PAPS reductase family. CysD subfamily.</text>
</comment>
<dbReference type="PANTHER" id="PTHR43196">
    <property type="entry name" value="SULFATE ADENYLYLTRANSFERASE SUBUNIT 2"/>
    <property type="match status" value="1"/>
</dbReference>
<keyword evidence="12" id="KW-1185">Reference proteome</keyword>
<evidence type="ECO:0000256" key="2">
    <source>
        <dbReference type="ARBA" id="ARBA00012391"/>
    </source>
</evidence>
<dbReference type="EMBL" id="PHGZ01000001">
    <property type="protein sequence ID" value="PJG84186.1"/>
    <property type="molecule type" value="Genomic_DNA"/>
</dbReference>
<dbReference type="InterPro" id="IPR002500">
    <property type="entry name" value="PAPS_reduct_dom"/>
</dbReference>
<dbReference type="SUPFAM" id="SSF52402">
    <property type="entry name" value="Adenine nucleotide alpha hydrolases-like"/>
    <property type="match status" value="1"/>
</dbReference>
<feature type="domain" description="Phosphoadenosine phosphosulphate reductase" evidence="10">
    <location>
        <begin position="33"/>
        <end position="261"/>
    </location>
</feature>